<dbReference type="EMBL" id="MH825712">
    <property type="protein sequence ID" value="AYD87378.1"/>
    <property type="molecule type" value="Genomic_DNA"/>
</dbReference>
<dbReference type="Proteomes" id="UP000281993">
    <property type="component" value="Segment"/>
</dbReference>
<name>A0A386KP52_9CAUD</name>
<sequence length="148" mass="16460">MDIKPIIASIAEQFPKAAALLAVDDMAPHDDVVITSLLHKAITAKQSFIRRAADLQSTINMGHTITPRLEDLLQAEVAVEVAMTLLHPIERGLERGAENEQIRSEIMNMVLRMLASTDLPRSSGMIHNARAVMVIEAYRRAYDDLRFA</sequence>
<reference evidence="1 2" key="1">
    <citation type="submission" date="2018-08" db="EMBL/GenBank/DDBJ databases">
        <authorList>
            <person name="Preder H."/>
            <person name="Servin-Meza L.A."/>
            <person name="Bonilla J.A."/>
            <person name="Klyczek K."/>
            <person name="Garlena R.A."/>
            <person name="Russell D.A."/>
            <person name="Pope W.H."/>
            <person name="Jacobs-Sera D."/>
            <person name="Hatfull G.F."/>
        </authorList>
    </citation>
    <scope>NUCLEOTIDE SEQUENCE [LARGE SCALE GENOMIC DNA]</scope>
</reference>
<keyword evidence="2" id="KW-1185">Reference proteome</keyword>
<gene>
    <name evidence="1" type="primary">83</name>
    <name evidence="1" type="ORF">SEA_VALENTINIPUFF_83</name>
</gene>
<evidence type="ECO:0000313" key="2">
    <source>
        <dbReference type="Proteomes" id="UP000281993"/>
    </source>
</evidence>
<protein>
    <submittedName>
        <fullName evidence="1">Uncharacterized protein</fullName>
    </submittedName>
</protein>
<accession>A0A386KP52</accession>
<organism evidence="1 2">
    <name type="scientific">Microbacterium phage ValentiniPuff</name>
    <dbReference type="NCBI Taxonomy" id="2315705"/>
    <lineage>
        <taxon>Viruses</taxon>
        <taxon>Duplodnaviria</taxon>
        <taxon>Heunggongvirae</taxon>
        <taxon>Uroviricota</taxon>
        <taxon>Caudoviricetes</taxon>
        <taxon>Valentinivirus</taxon>
        <taxon>Valentinivirus valentinipuff</taxon>
    </lineage>
</organism>
<proteinExistence type="predicted"/>
<evidence type="ECO:0000313" key="1">
    <source>
        <dbReference type="EMBL" id="AYD87378.1"/>
    </source>
</evidence>